<dbReference type="OrthoDB" id="572911at2"/>
<keyword evidence="3" id="KW-1185">Reference proteome</keyword>
<protein>
    <submittedName>
        <fullName evidence="2">Uncharacterized protein DUF2834</fullName>
    </submittedName>
</protein>
<keyword evidence="1" id="KW-0472">Membrane</keyword>
<dbReference type="RefSeq" id="WP_133619416.1">
    <property type="nucleotide sequence ID" value="NZ_SNZE01000006.1"/>
</dbReference>
<dbReference type="InterPro" id="IPR021362">
    <property type="entry name" value="DUF2834"/>
</dbReference>
<evidence type="ECO:0000313" key="2">
    <source>
        <dbReference type="EMBL" id="TDR31975.1"/>
    </source>
</evidence>
<keyword evidence="1" id="KW-1133">Transmembrane helix</keyword>
<feature type="transmembrane region" description="Helical" evidence="1">
    <location>
        <begin position="38"/>
        <end position="57"/>
    </location>
</feature>
<proteinExistence type="predicted"/>
<comment type="caution">
    <text evidence="2">The sequence shown here is derived from an EMBL/GenBank/DDBJ whole genome shotgun (WGS) entry which is preliminary data.</text>
</comment>
<name>A0A4V3DJY8_9BURK</name>
<dbReference type="Proteomes" id="UP000294480">
    <property type="component" value="Unassembled WGS sequence"/>
</dbReference>
<evidence type="ECO:0000256" key="1">
    <source>
        <dbReference type="SAM" id="Phobius"/>
    </source>
</evidence>
<dbReference type="EMBL" id="SNZE01000006">
    <property type="protein sequence ID" value="TDR31975.1"/>
    <property type="molecule type" value="Genomic_DNA"/>
</dbReference>
<gene>
    <name evidence="2" type="ORF">DFR44_10638</name>
</gene>
<accession>A0A4V3DJY8</accession>
<dbReference type="AlphaFoldDB" id="A0A4V3DJY8"/>
<dbReference type="Pfam" id="PF11196">
    <property type="entry name" value="DUF2834"/>
    <property type="match status" value="1"/>
</dbReference>
<evidence type="ECO:0000313" key="3">
    <source>
        <dbReference type="Proteomes" id="UP000294480"/>
    </source>
</evidence>
<reference evidence="2 3" key="1">
    <citation type="submission" date="2019-03" db="EMBL/GenBank/DDBJ databases">
        <title>Genomic Encyclopedia of Type Strains, Phase IV (KMG-IV): sequencing the most valuable type-strain genomes for metagenomic binning, comparative biology and taxonomic classification.</title>
        <authorList>
            <person name="Goeker M."/>
        </authorList>
    </citation>
    <scope>NUCLEOTIDE SEQUENCE [LARGE SCALE GENOMIC DNA]</scope>
    <source>
        <strain evidence="2 3">DSM 102852</strain>
    </source>
</reference>
<sequence>MKKLILWAVLLGFSVLTAIAVASHGVIGIFQYQLANAAGLQVLVDLIIASAFFLVWMWHDTQKRGVSPWPWLILTLVAGSFGPLIYFIVREYKAQNN</sequence>
<keyword evidence="1" id="KW-0812">Transmembrane</keyword>
<organism evidence="2 3">
    <name type="scientific">Hydromonas duriensis</name>
    <dbReference type="NCBI Taxonomy" id="1527608"/>
    <lineage>
        <taxon>Bacteria</taxon>
        <taxon>Pseudomonadati</taxon>
        <taxon>Pseudomonadota</taxon>
        <taxon>Betaproteobacteria</taxon>
        <taxon>Burkholderiales</taxon>
        <taxon>Burkholderiaceae</taxon>
        <taxon>Hydromonas</taxon>
    </lineage>
</organism>
<feature type="transmembrane region" description="Helical" evidence="1">
    <location>
        <begin position="69"/>
        <end position="89"/>
    </location>
</feature>